<keyword evidence="1" id="KW-1133">Transmembrane helix</keyword>
<dbReference type="EMBL" id="JALD01000039">
    <property type="protein sequence ID" value="EUD11445.1"/>
    <property type="molecule type" value="Genomic_DNA"/>
</dbReference>
<feature type="domain" description="YcxB-like C-terminal" evidence="2">
    <location>
        <begin position="109"/>
        <end position="167"/>
    </location>
</feature>
<gene>
    <name evidence="3" type="ORF">HMPREF1563_0745</name>
</gene>
<proteinExistence type="predicted"/>
<evidence type="ECO:0000256" key="1">
    <source>
        <dbReference type="SAM" id="Phobius"/>
    </source>
</evidence>
<reference evidence="3 4" key="1">
    <citation type="submission" date="2014-01" db="EMBL/GenBank/DDBJ databases">
        <authorList>
            <person name="Durkin A.S."/>
            <person name="McCorrison J."/>
            <person name="Torralba M."/>
            <person name="Gillis M."/>
            <person name="Haft D.H."/>
            <person name="Methe B."/>
            <person name="Sutton G."/>
            <person name="Nelson K.E."/>
        </authorList>
    </citation>
    <scope>NUCLEOTIDE SEQUENCE [LARGE SCALE GENOMIC DNA]</scope>
    <source>
        <strain evidence="3 4">205/92</strain>
    </source>
</reference>
<sequence>MPLSVTIELTRQEFMAYSRYCYKNNYFFPASRNLITYILLYLVFFILMAGAFTLLQQWNINFNPEQFAVSLLMAILLYAIFAVRLFKKLSNATPDTDSATFCEKTFMADENGLHIKSVYGVVHFNWNSMRFIKQNGDAHYLFIDRTSALIFPKRAFDSKENYLNFIQYLELKI</sequence>
<feature type="transmembrane region" description="Helical" evidence="1">
    <location>
        <begin position="67"/>
        <end position="86"/>
    </location>
</feature>
<evidence type="ECO:0000259" key="2">
    <source>
        <dbReference type="Pfam" id="PF14317"/>
    </source>
</evidence>
<dbReference type="Proteomes" id="UP000022311">
    <property type="component" value="Unassembled WGS sequence"/>
</dbReference>
<name>A0AAV3M6R9_9GAMM</name>
<dbReference type="Pfam" id="PF14317">
    <property type="entry name" value="YcxB"/>
    <property type="match status" value="1"/>
</dbReference>
<dbReference type="RefSeq" id="WP_006660416.1">
    <property type="nucleotide sequence ID" value="NZ_JALD01000039.1"/>
</dbReference>
<dbReference type="AlphaFoldDB" id="A0AAV3M6R9"/>
<keyword evidence="1" id="KW-0812">Transmembrane</keyword>
<organism evidence="3 4">
    <name type="scientific">Providencia alcalifaciens 205/92</name>
    <dbReference type="NCBI Taxonomy" id="1256988"/>
    <lineage>
        <taxon>Bacteria</taxon>
        <taxon>Pseudomonadati</taxon>
        <taxon>Pseudomonadota</taxon>
        <taxon>Gammaproteobacteria</taxon>
        <taxon>Enterobacterales</taxon>
        <taxon>Morganellaceae</taxon>
        <taxon>Providencia</taxon>
    </lineage>
</organism>
<protein>
    <submittedName>
        <fullName evidence="3">YcxB-like protein</fullName>
    </submittedName>
</protein>
<evidence type="ECO:0000313" key="4">
    <source>
        <dbReference type="Proteomes" id="UP000022311"/>
    </source>
</evidence>
<feature type="transmembrane region" description="Helical" evidence="1">
    <location>
        <begin position="34"/>
        <end position="55"/>
    </location>
</feature>
<dbReference type="InterPro" id="IPR025588">
    <property type="entry name" value="YcxB-like_C"/>
</dbReference>
<keyword evidence="1" id="KW-0472">Membrane</keyword>
<comment type="caution">
    <text evidence="3">The sequence shown here is derived from an EMBL/GenBank/DDBJ whole genome shotgun (WGS) entry which is preliminary data.</text>
</comment>
<accession>A0AAV3M6R9</accession>
<evidence type="ECO:0000313" key="3">
    <source>
        <dbReference type="EMBL" id="EUD11445.1"/>
    </source>
</evidence>